<evidence type="ECO:0000256" key="8">
    <source>
        <dbReference type="ARBA" id="ARBA00022918"/>
    </source>
</evidence>
<keyword evidence="8" id="KW-0695">RNA-directed DNA polymerase</keyword>
<evidence type="ECO:0000256" key="6">
    <source>
        <dbReference type="ARBA" id="ARBA00022884"/>
    </source>
</evidence>
<dbReference type="PROSITE" id="PS50013">
    <property type="entry name" value="CHROMO_2"/>
    <property type="match status" value="1"/>
</dbReference>
<keyword evidence="9" id="KW-0239">DNA-directed DNA polymerase</keyword>
<evidence type="ECO:0000313" key="16">
    <source>
        <dbReference type="Proteomes" id="UP000765509"/>
    </source>
</evidence>
<keyword evidence="3" id="KW-0064">Aspartyl protease</keyword>
<dbReference type="GO" id="GO:0005634">
    <property type="term" value="C:nucleus"/>
    <property type="evidence" value="ECO:0007669"/>
    <property type="project" value="UniProtKB-ARBA"/>
</dbReference>
<dbReference type="PANTHER" id="PTHR37984:SF5">
    <property type="entry name" value="PROTEIN NYNRIN-LIKE"/>
    <property type="match status" value="1"/>
</dbReference>
<dbReference type="InterPro" id="IPR001584">
    <property type="entry name" value="Integrase_cat-core"/>
</dbReference>
<keyword evidence="11" id="KW-0233">DNA recombination</keyword>
<dbReference type="GO" id="GO:0004190">
    <property type="term" value="F:aspartic-type endopeptidase activity"/>
    <property type="evidence" value="ECO:0007669"/>
    <property type="project" value="UniProtKB-KW"/>
</dbReference>
<keyword evidence="7" id="KW-0229">DNA integration</keyword>
<keyword evidence="5" id="KW-0460">Magnesium</keyword>
<dbReference type="InterPro" id="IPR041577">
    <property type="entry name" value="RT_RNaseH_2"/>
</dbReference>
<dbReference type="GO" id="GO:0003887">
    <property type="term" value="F:DNA-directed DNA polymerase activity"/>
    <property type="evidence" value="ECO:0007669"/>
    <property type="project" value="UniProtKB-KW"/>
</dbReference>
<name>A0A9Q3EV61_9BASI</name>
<dbReference type="GO" id="GO:0006508">
    <property type="term" value="P:proteolysis"/>
    <property type="evidence" value="ECO:0007669"/>
    <property type="project" value="UniProtKB-KW"/>
</dbReference>
<keyword evidence="9" id="KW-0548">Nucleotidyltransferase</keyword>
<dbReference type="Pfam" id="PF24626">
    <property type="entry name" value="SH3_Tf2-1"/>
    <property type="match status" value="1"/>
</dbReference>
<dbReference type="GO" id="GO:0015074">
    <property type="term" value="P:DNA integration"/>
    <property type="evidence" value="ECO:0007669"/>
    <property type="project" value="UniProtKB-KW"/>
</dbReference>
<dbReference type="Pfam" id="PF17919">
    <property type="entry name" value="RT_RNaseH_2"/>
    <property type="match status" value="1"/>
</dbReference>
<gene>
    <name evidence="15" type="ORF">O181_065328</name>
</gene>
<keyword evidence="10" id="KW-0238">DNA-binding</keyword>
<dbReference type="Proteomes" id="UP000765509">
    <property type="component" value="Unassembled WGS sequence"/>
</dbReference>
<dbReference type="GO" id="GO:0006338">
    <property type="term" value="P:chromatin remodeling"/>
    <property type="evidence" value="ECO:0007669"/>
    <property type="project" value="UniProtKB-ARBA"/>
</dbReference>
<dbReference type="EMBL" id="AVOT02031945">
    <property type="protein sequence ID" value="MBW0525613.1"/>
    <property type="molecule type" value="Genomic_DNA"/>
</dbReference>
<dbReference type="GO" id="GO:0046872">
    <property type="term" value="F:metal ion binding"/>
    <property type="evidence" value="ECO:0007669"/>
    <property type="project" value="UniProtKB-KW"/>
</dbReference>
<proteinExistence type="predicted"/>
<keyword evidence="12" id="KW-0511">Multifunctional enzyme</keyword>
<dbReference type="Gene3D" id="1.10.340.70">
    <property type="match status" value="1"/>
</dbReference>
<accession>A0A9Q3EV61</accession>
<keyword evidence="4" id="KW-0378">Hydrolase</keyword>
<dbReference type="CDD" id="cd09274">
    <property type="entry name" value="RNase_HI_RT_Ty3"/>
    <property type="match status" value="1"/>
</dbReference>
<keyword evidence="16" id="KW-1185">Reference proteome</keyword>
<dbReference type="InterPro" id="IPR016197">
    <property type="entry name" value="Chromo-like_dom_sf"/>
</dbReference>
<dbReference type="Gene3D" id="3.30.420.10">
    <property type="entry name" value="Ribonuclease H-like superfamily/Ribonuclease H"/>
    <property type="match status" value="1"/>
</dbReference>
<dbReference type="AlphaFoldDB" id="A0A9Q3EV61"/>
<dbReference type="Pfam" id="PF17921">
    <property type="entry name" value="Integrase_H2C2"/>
    <property type="match status" value="1"/>
</dbReference>
<keyword evidence="2" id="KW-0479">Metal-binding</keyword>
<dbReference type="InterPro" id="IPR000953">
    <property type="entry name" value="Chromo/chromo_shadow_dom"/>
</dbReference>
<dbReference type="SUPFAM" id="SSF56672">
    <property type="entry name" value="DNA/RNA polymerases"/>
    <property type="match status" value="1"/>
</dbReference>
<dbReference type="InterPro" id="IPR036397">
    <property type="entry name" value="RNaseH_sf"/>
</dbReference>
<dbReference type="SUPFAM" id="SSF53098">
    <property type="entry name" value="Ribonuclease H-like"/>
    <property type="match status" value="1"/>
</dbReference>
<dbReference type="SUPFAM" id="SSF54160">
    <property type="entry name" value="Chromo domain-like"/>
    <property type="match status" value="1"/>
</dbReference>
<dbReference type="Pfam" id="PF00385">
    <property type="entry name" value="Chromo"/>
    <property type="match status" value="1"/>
</dbReference>
<evidence type="ECO:0000256" key="12">
    <source>
        <dbReference type="ARBA" id="ARBA00023268"/>
    </source>
</evidence>
<evidence type="ECO:0000256" key="3">
    <source>
        <dbReference type="ARBA" id="ARBA00022750"/>
    </source>
</evidence>
<dbReference type="GO" id="GO:0006310">
    <property type="term" value="P:DNA recombination"/>
    <property type="evidence" value="ECO:0007669"/>
    <property type="project" value="UniProtKB-KW"/>
</dbReference>
<dbReference type="PROSITE" id="PS50994">
    <property type="entry name" value="INTEGRASE"/>
    <property type="match status" value="1"/>
</dbReference>
<keyword evidence="6" id="KW-0694">RNA-binding</keyword>
<evidence type="ECO:0000256" key="9">
    <source>
        <dbReference type="ARBA" id="ARBA00022932"/>
    </source>
</evidence>
<dbReference type="InterPro" id="IPR056924">
    <property type="entry name" value="SH3_Tf2-1"/>
</dbReference>
<evidence type="ECO:0000256" key="11">
    <source>
        <dbReference type="ARBA" id="ARBA00023172"/>
    </source>
</evidence>
<evidence type="ECO:0000259" key="14">
    <source>
        <dbReference type="PROSITE" id="PS50994"/>
    </source>
</evidence>
<dbReference type="InterPro" id="IPR041588">
    <property type="entry name" value="Integrase_H2C2"/>
</dbReference>
<keyword evidence="1" id="KW-0645">Protease</keyword>
<dbReference type="OrthoDB" id="2286242at2759"/>
<dbReference type="GO" id="GO:0003677">
    <property type="term" value="F:DNA binding"/>
    <property type="evidence" value="ECO:0007669"/>
    <property type="project" value="UniProtKB-KW"/>
</dbReference>
<dbReference type="SMART" id="SM00298">
    <property type="entry name" value="CHROMO"/>
    <property type="match status" value="1"/>
</dbReference>
<dbReference type="InterPro" id="IPR023780">
    <property type="entry name" value="Chromo_domain"/>
</dbReference>
<evidence type="ECO:0008006" key="17">
    <source>
        <dbReference type="Google" id="ProtNLM"/>
    </source>
</evidence>
<feature type="non-terminal residue" evidence="15">
    <location>
        <position position="521"/>
    </location>
</feature>
<dbReference type="PANTHER" id="PTHR37984">
    <property type="entry name" value="PROTEIN CBG26694"/>
    <property type="match status" value="1"/>
</dbReference>
<evidence type="ECO:0000256" key="7">
    <source>
        <dbReference type="ARBA" id="ARBA00022908"/>
    </source>
</evidence>
<evidence type="ECO:0000256" key="1">
    <source>
        <dbReference type="ARBA" id="ARBA00022670"/>
    </source>
</evidence>
<evidence type="ECO:0000256" key="5">
    <source>
        <dbReference type="ARBA" id="ARBA00022842"/>
    </source>
</evidence>
<evidence type="ECO:0000256" key="4">
    <source>
        <dbReference type="ARBA" id="ARBA00022801"/>
    </source>
</evidence>
<dbReference type="GO" id="GO:0003723">
    <property type="term" value="F:RNA binding"/>
    <property type="evidence" value="ECO:0007669"/>
    <property type="project" value="UniProtKB-KW"/>
</dbReference>
<dbReference type="InterPro" id="IPR050951">
    <property type="entry name" value="Retrovirus_Pol_polyprotein"/>
</dbReference>
<sequence length="521" mass="59341">SPFICTEEPLSQFQILTEAFTTPPILAHFNPSLPTIVETDASDYALGSVLSQELLGIVWALKLWTAFLLSLSNPFEVLTDHSSLQYFMSSKVLTRCQACCAEFLSEFHFTITYHPGRLATLPGALSHQGNVYPERGVEFISKNPQNFHQVIKQDGIQDSRFFSIKVEIFSDLVDKIEKEVWQDNDCKEILKQLERGESVPDSSLEPQSRLLLFKDRVVIPSNEVIKLNIFRKSHDSQLAGHPGQEKTLKLIKGYFYWAGMNKLIKDYVSSCQQFSRNKNICNKKFGLLKPLSIPSVVDRFPKMAIFIPTYGTITALDLAQIFIIHVFSKHGLPVSIISDRGSLFVSSFWTQLCQQLKISRDLSTAFHPETDGQTERLASKNIKTTRPTKKLSERWLGPFEVLKKIGSHAYHLKLPQKWKSVHPVFHVSLLEPVKHSTIPNCHQLPPPPVLVEEQEEWEVAQVLDSKLKRGNLWYLVEWKGFSEDPERTTWEPASNLTNSPDLVKDFHSLYPDKPGPNTSRV</sequence>
<evidence type="ECO:0000256" key="2">
    <source>
        <dbReference type="ARBA" id="ARBA00022723"/>
    </source>
</evidence>
<dbReference type="InterPro" id="IPR043502">
    <property type="entry name" value="DNA/RNA_pol_sf"/>
</dbReference>
<protein>
    <recommendedName>
        <fullName evidence="17">Chromo domain-containing protein</fullName>
    </recommendedName>
</protein>
<organism evidence="15 16">
    <name type="scientific">Austropuccinia psidii MF-1</name>
    <dbReference type="NCBI Taxonomy" id="1389203"/>
    <lineage>
        <taxon>Eukaryota</taxon>
        <taxon>Fungi</taxon>
        <taxon>Dikarya</taxon>
        <taxon>Basidiomycota</taxon>
        <taxon>Pucciniomycotina</taxon>
        <taxon>Pucciniomycetes</taxon>
        <taxon>Pucciniales</taxon>
        <taxon>Sphaerophragmiaceae</taxon>
        <taxon>Austropuccinia</taxon>
    </lineage>
</organism>
<dbReference type="Gene3D" id="2.40.50.40">
    <property type="match status" value="1"/>
</dbReference>
<dbReference type="InterPro" id="IPR012337">
    <property type="entry name" value="RNaseH-like_sf"/>
</dbReference>
<evidence type="ECO:0000256" key="10">
    <source>
        <dbReference type="ARBA" id="ARBA00023125"/>
    </source>
</evidence>
<evidence type="ECO:0000313" key="15">
    <source>
        <dbReference type="EMBL" id="MBW0525613.1"/>
    </source>
</evidence>
<evidence type="ECO:0000259" key="13">
    <source>
        <dbReference type="PROSITE" id="PS50013"/>
    </source>
</evidence>
<keyword evidence="9" id="KW-0808">Transferase</keyword>
<reference evidence="15" key="1">
    <citation type="submission" date="2021-03" db="EMBL/GenBank/DDBJ databases">
        <title>Draft genome sequence of rust myrtle Austropuccinia psidii MF-1, a brazilian biotype.</title>
        <authorList>
            <person name="Quecine M.C."/>
            <person name="Pachon D.M.R."/>
            <person name="Bonatelli M.L."/>
            <person name="Correr F.H."/>
            <person name="Franceschini L.M."/>
            <person name="Leite T.F."/>
            <person name="Margarido G.R.A."/>
            <person name="Almeida C.A."/>
            <person name="Ferrarezi J.A."/>
            <person name="Labate C.A."/>
        </authorList>
    </citation>
    <scope>NUCLEOTIDE SEQUENCE</scope>
    <source>
        <strain evidence="15">MF-1</strain>
    </source>
</reference>
<dbReference type="GO" id="GO:0003964">
    <property type="term" value="F:RNA-directed DNA polymerase activity"/>
    <property type="evidence" value="ECO:0007669"/>
    <property type="project" value="UniProtKB-KW"/>
</dbReference>
<dbReference type="CDD" id="cd00024">
    <property type="entry name" value="CD_CSD"/>
    <property type="match status" value="1"/>
</dbReference>
<feature type="domain" description="Integrase catalytic" evidence="14">
    <location>
        <begin position="293"/>
        <end position="377"/>
    </location>
</feature>
<comment type="caution">
    <text evidence="15">The sequence shown here is derived from an EMBL/GenBank/DDBJ whole genome shotgun (WGS) entry which is preliminary data.</text>
</comment>
<feature type="domain" description="Chromo" evidence="13">
    <location>
        <begin position="457"/>
        <end position="518"/>
    </location>
</feature>